<dbReference type="SUPFAM" id="SSF52151">
    <property type="entry name" value="FabD/lysophospholipase-like"/>
    <property type="match status" value="1"/>
</dbReference>
<feature type="region of interest" description="C-terminal hotdog fold" evidence="8">
    <location>
        <begin position="1048"/>
        <end position="1194"/>
    </location>
</feature>
<dbReference type="InterPro" id="IPR050091">
    <property type="entry name" value="PKS_NRPS_Biosynth_Enz"/>
</dbReference>
<dbReference type="PROSITE" id="PS52019">
    <property type="entry name" value="PKS_MFAS_DH"/>
    <property type="match status" value="1"/>
</dbReference>
<dbReference type="PANTHER" id="PTHR43775">
    <property type="entry name" value="FATTY ACID SYNTHASE"/>
    <property type="match status" value="1"/>
</dbReference>
<dbReference type="InterPro" id="IPR020806">
    <property type="entry name" value="PKS_PP-bd"/>
</dbReference>
<evidence type="ECO:0000259" key="10">
    <source>
        <dbReference type="PROSITE" id="PS52004"/>
    </source>
</evidence>
<dbReference type="InterPro" id="IPR016039">
    <property type="entry name" value="Thiolase-like"/>
</dbReference>
<dbReference type="PROSITE" id="PS00012">
    <property type="entry name" value="PHOSPHOPANTETHEINE"/>
    <property type="match status" value="1"/>
</dbReference>
<dbReference type="SMART" id="SM00825">
    <property type="entry name" value="PKS_KS"/>
    <property type="match status" value="1"/>
</dbReference>
<dbReference type="eggNOG" id="COG3321">
    <property type="taxonomic scope" value="Bacteria"/>
</dbReference>
<evidence type="ECO:0000256" key="8">
    <source>
        <dbReference type="PROSITE-ProRule" id="PRU01363"/>
    </source>
</evidence>
<dbReference type="InterPro" id="IPR014031">
    <property type="entry name" value="Ketoacyl_synth_C"/>
</dbReference>
<dbReference type="OrthoDB" id="9778690at2"/>
<gene>
    <name evidence="12" type="ordered locus">Xaut_1010</name>
</gene>
<dbReference type="InterPro" id="IPR009081">
    <property type="entry name" value="PP-bd_ACP"/>
</dbReference>
<dbReference type="Pfam" id="PF14765">
    <property type="entry name" value="PS-DH"/>
    <property type="match status" value="1"/>
</dbReference>
<feature type="active site" description="Proton donor; for dehydratase activity" evidence="8">
    <location>
        <position position="1109"/>
    </location>
</feature>
<dbReference type="PhylomeDB" id="A7IE18"/>
<feature type="active site" description="Proton acceptor; for dehydratase activity" evidence="8">
    <location>
        <position position="939"/>
    </location>
</feature>
<dbReference type="SUPFAM" id="SSF47336">
    <property type="entry name" value="ACP-like"/>
    <property type="match status" value="1"/>
</dbReference>
<dbReference type="Pfam" id="PF13602">
    <property type="entry name" value="ADH_zinc_N_2"/>
    <property type="match status" value="1"/>
</dbReference>
<dbReference type="CDD" id="cd08955">
    <property type="entry name" value="KR_2_FAS_SDR_x"/>
    <property type="match status" value="1"/>
</dbReference>
<dbReference type="InterPro" id="IPR014043">
    <property type="entry name" value="Acyl_transferase_dom"/>
</dbReference>
<dbReference type="PROSITE" id="PS52004">
    <property type="entry name" value="KS3_2"/>
    <property type="match status" value="1"/>
</dbReference>
<dbReference type="CDD" id="cd00833">
    <property type="entry name" value="PKS"/>
    <property type="match status" value="1"/>
</dbReference>
<dbReference type="InterPro" id="IPR013968">
    <property type="entry name" value="PKS_KR"/>
</dbReference>
<dbReference type="InterPro" id="IPR049552">
    <property type="entry name" value="PKS_DH_N"/>
</dbReference>
<feature type="domain" description="Ketosynthase family 3 (KS3)" evidence="10">
    <location>
        <begin position="10"/>
        <end position="434"/>
    </location>
</feature>
<dbReference type="PROSITE" id="PS00606">
    <property type="entry name" value="KS3_1"/>
    <property type="match status" value="1"/>
</dbReference>
<dbReference type="GO" id="GO:0031177">
    <property type="term" value="F:phosphopantetheine binding"/>
    <property type="evidence" value="ECO:0007669"/>
    <property type="project" value="InterPro"/>
</dbReference>
<dbReference type="CDD" id="cd05195">
    <property type="entry name" value="enoyl_red"/>
    <property type="match status" value="1"/>
</dbReference>
<dbReference type="FunFam" id="3.40.50.720:FF:000209">
    <property type="entry name" value="Polyketide synthase Pks12"/>
    <property type="match status" value="1"/>
</dbReference>
<dbReference type="Gene3D" id="3.40.50.720">
    <property type="entry name" value="NAD(P)-binding Rossmann-like Domain"/>
    <property type="match status" value="3"/>
</dbReference>
<dbReference type="SUPFAM" id="SSF51735">
    <property type="entry name" value="NAD(P)-binding Rossmann-fold domains"/>
    <property type="match status" value="3"/>
</dbReference>
<dbReference type="GO" id="GO:0004315">
    <property type="term" value="F:3-oxoacyl-[acyl-carrier-protein] synthase activity"/>
    <property type="evidence" value="ECO:0007669"/>
    <property type="project" value="InterPro"/>
</dbReference>
<dbReference type="PROSITE" id="PS50075">
    <property type="entry name" value="CARRIER"/>
    <property type="match status" value="1"/>
</dbReference>
<dbReference type="Pfam" id="PF00109">
    <property type="entry name" value="ketoacyl-synt"/>
    <property type="match status" value="1"/>
</dbReference>
<evidence type="ECO:0000259" key="9">
    <source>
        <dbReference type="PROSITE" id="PS50075"/>
    </source>
</evidence>
<dbReference type="Gene3D" id="3.90.180.10">
    <property type="entry name" value="Medium-chain alcohol dehydrogenases, catalytic domain"/>
    <property type="match status" value="1"/>
</dbReference>
<dbReference type="GO" id="GO:0004312">
    <property type="term" value="F:fatty acid synthase activity"/>
    <property type="evidence" value="ECO:0007669"/>
    <property type="project" value="TreeGrafter"/>
</dbReference>
<keyword evidence="4" id="KW-0808">Transferase</keyword>
<dbReference type="SUPFAM" id="SSF53901">
    <property type="entry name" value="Thiolase-like"/>
    <property type="match status" value="1"/>
</dbReference>
<keyword evidence="2" id="KW-0596">Phosphopantetheine</keyword>
<dbReference type="eggNOG" id="COG0604">
    <property type="taxonomic scope" value="Bacteria"/>
</dbReference>
<dbReference type="Gene3D" id="3.10.129.110">
    <property type="entry name" value="Polyketide synthase dehydratase"/>
    <property type="match status" value="1"/>
</dbReference>
<dbReference type="InterPro" id="IPR020807">
    <property type="entry name" value="PKS_DH"/>
</dbReference>
<dbReference type="Gene3D" id="3.40.47.10">
    <property type="match status" value="1"/>
</dbReference>
<keyword evidence="3" id="KW-0597">Phosphoprotein</keyword>
<dbReference type="Pfam" id="PF08659">
    <property type="entry name" value="KR"/>
    <property type="match status" value="1"/>
</dbReference>
<dbReference type="SMART" id="SM00827">
    <property type="entry name" value="PKS_AT"/>
    <property type="match status" value="1"/>
</dbReference>
<dbReference type="InterPro" id="IPR014030">
    <property type="entry name" value="Ketoacyl_synth_N"/>
</dbReference>
<dbReference type="Pfam" id="PF00698">
    <property type="entry name" value="Acyl_transf_1"/>
    <property type="match status" value="1"/>
</dbReference>
<dbReference type="Pfam" id="PF08240">
    <property type="entry name" value="ADH_N"/>
    <property type="match status" value="1"/>
</dbReference>
<evidence type="ECO:0000256" key="7">
    <source>
        <dbReference type="ARBA" id="ARBA00023268"/>
    </source>
</evidence>
<dbReference type="Proteomes" id="UP000002417">
    <property type="component" value="Chromosome"/>
</dbReference>
<evidence type="ECO:0000313" key="13">
    <source>
        <dbReference type="Proteomes" id="UP000002417"/>
    </source>
</evidence>
<dbReference type="InterPro" id="IPR016035">
    <property type="entry name" value="Acyl_Trfase/lysoPLipase"/>
</dbReference>
<dbReference type="SUPFAM" id="SSF52777">
    <property type="entry name" value="CoA-dependent acyltransferases"/>
    <property type="match status" value="2"/>
</dbReference>
<dbReference type="InterPro" id="IPR018201">
    <property type="entry name" value="Ketoacyl_synth_AS"/>
</dbReference>
<dbReference type="STRING" id="78245.Xaut_1010"/>
<evidence type="ECO:0000256" key="3">
    <source>
        <dbReference type="ARBA" id="ARBA00022553"/>
    </source>
</evidence>
<organism evidence="12 13">
    <name type="scientific">Xanthobacter autotrophicus (strain ATCC BAA-1158 / Py2)</name>
    <dbReference type="NCBI Taxonomy" id="78245"/>
    <lineage>
        <taxon>Bacteria</taxon>
        <taxon>Pseudomonadati</taxon>
        <taxon>Pseudomonadota</taxon>
        <taxon>Alphaproteobacteria</taxon>
        <taxon>Hyphomicrobiales</taxon>
        <taxon>Xanthobacteraceae</taxon>
        <taxon>Xanthobacter</taxon>
    </lineage>
</organism>
<comment type="cofactor">
    <cofactor evidence="1">
        <name>pantetheine 4'-phosphate</name>
        <dbReference type="ChEBI" id="CHEBI:47942"/>
    </cofactor>
</comment>
<dbReference type="Pfam" id="PF02801">
    <property type="entry name" value="Ketoacyl-synt_C"/>
    <property type="match status" value="1"/>
</dbReference>
<dbReference type="SUPFAM" id="SSF50129">
    <property type="entry name" value="GroES-like"/>
    <property type="match status" value="1"/>
</dbReference>
<feature type="domain" description="PKS/mFAS DH" evidence="11">
    <location>
        <begin position="907"/>
        <end position="1194"/>
    </location>
</feature>
<dbReference type="PANTHER" id="PTHR43775:SF51">
    <property type="entry name" value="INACTIVE PHENOLPHTHIOCEROL SYNTHESIS POLYKETIDE SYNTHASE TYPE I PKS1-RELATED"/>
    <property type="match status" value="1"/>
</dbReference>
<keyword evidence="5" id="KW-0276">Fatty acid metabolism</keyword>
<dbReference type="FunFam" id="3.40.366.10:FF:000002">
    <property type="entry name" value="Probable polyketide synthase 2"/>
    <property type="match status" value="1"/>
</dbReference>
<name>A7IE18_XANP2</name>
<dbReference type="GO" id="GO:0005737">
    <property type="term" value="C:cytoplasm"/>
    <property type="evidence" value="ECO:0007669"/>
    <property type="project" value="TreeGrafter"/>
</dbReference>
<dbReference type="Pfam" id="PF00550">
    <property type="entry name" value="PP-binding"/>
    <property type="match status" value="1"/>
</dbReference>
<protein>
    <submittedName>
        <fullName evidence="12">KR domain protein</fullName>
    </submittedName>
</protein>
<dbReference type="InterPro" id="IPR036291">
    <property type="entry name" value="NAD(P)-bd_dom_sf"/>
</dbReference>
<dbReference type="GO" id="GO:0071770">
    <property type="term" value="P:DIM/DIP cell wall layer assembly"/>
    <property type="evidence" value="ECO:0007669"/>
    <property type="project" value="TreeGrafter"/>
</dbReference>
<evidence type="ECO:0000256" key="6">
    <source>
        <dbReference type="ARBA" id="ARBA00023098"/>
    </source>
</evidence>
<dbReference type="SMART" id="SM00822">
    <property type="entry name" value="PKS_KR"/>
    <property type="match status" value="1"/>
</dbReference>
<feature type="region of interest" description="N-terminal hotdog fold" evidence="8">
    <location>
        <begin position="907"/>
        <end position="1031"/>
    </location>
</feature>
<dbReference type="FunFam" id="3.40.47.10:FF:000042">
    <property type="entry name" value="Polyketide synthase Pks13"/>
    <property type="match status" value="1"/>
</dbReference>
<evidence type="ECO:0000256" key="1">
    <source>
        <dbReference type="ARBA" id="ARBA00001957"/>
    </source>
</evidence>
<dbReference type="KEGG" id="xau:Xaut_1010"/>
<dbReference type="SMART" id="SM00823">
    <property type="entry name" value="PKS_PP"/>
    <property type="match status" value="1"/>
</dbReference>
<dbReference type="Pfam" id="PF21089">
    <property type="entry name" value="PKS_DH_N"/>
    <property type="match status" value="1"/>
</dbReference>
<dbReference type="InterPro" id="IPR042104">
    <property type="entry name" value="PKS_dehydratase_sf"/>
</dbReference>
<dbReference type="GO" id="GO:0016491">
    <property type="term" value="F:oxidoreductase activity"/>
    <property type="evidence" value="ECO:0007669"/>
    <property type="project" value="InterPro"/>
</dbReference>
<evidence type="ECO:0000256" key="2">
    <source>
        <dbReference type="ARBA" id="ARBA00022450"/>
    </source>
</evidence>
<dbReference type="Pfam" id="PF00668">
    <property type="entry name" value="Condensation"/>
    <property type="match status" value="1"/>
</dbReference>
<dbReference type="InterPro" id="IPR011032">
    <property type="entry name" value="GroES-like_sf"/>
</dbReference>
<dbReference type="InterPro" id="IPR036736">
    <property type="entry name" value="ACP-like_sf"/>
</dbReference>
<dbReference type="InterPro" id="IPR023213">
    <property type="entry name" value="CAT-like_dom_sf"/>
</dbReference>
<dbReference type="GO" id="GO:0006633">
    <property type="term" value="P:fatty acid biosynthetic process"/>
    <property type="evidence" value="ECO:0007669"/>
    <property type="project" value="InterPro"/>
</dbReference>
<keyword evidence="13" id="KW-1185">Reference proteome</keyword>
<keyword evidence="6" id="KW-0443">Lipid metabolism</keyword>
<dbReference type="InterPro" id="IPR001227">
    <property type="entry name" value="Ac_transferase_dom_sf"/>
</dbReference>
<dbReference type="InterPro" id="IPR049900">
    <property type="entry name" value="PKS_mFAS_DH"/>
</dbReference>
<feature type="domain" description="Carrier" evidence="9">
    <location>
        <begin position="2029"/>
        <end position="2104"/>
    </location>
</feature>
<dbReference type="InterPro" id="IPR020841">
    <property type="entry name" value="PKS_Beta-ketoAc_synthase_dom"/>
</dbReference>
<accession>A7IE18</accession>
<dbReference type="Gene3D" id="3.30.559.30">
    <property type="entry name" value="Nonribosomal peptide synthetase, condensation domain"/>
    <property type="match status" value="1"/>
</dbReference>
<dbReference type="GO" id="GO:0005886">
    <property type="term" value="C:plasma membrane"/>
    <property type="evidence" value="ECO:0007669"/>
    <property type="project" value="TreeGrafter"/>
</dbReference>
<dbReference type="InterPro" id="IPR016036">
    <property type="entry name" value="Malonyl_transacylase_ACP-bd"/>
</dbReference>
<dbReference type="SUPFAM" id="SSF55048">
    <property type="entry name" value="Probable ACP-binding domain of malonyl-CoA ACP transacylase"/>
    <property type="match status" value="1"/>
</dbReference>
<evidence type="ECO:0000256" key="4">
    <source>
        <dbReference type="ARBA" id="ARBA00022679"/>
    </source>
</evidence>
<dbReference type="InterPro" id="IPR057326">
    <property type="entry name" value="KR_dom"/>
</dbReference>
<reference evidence="12 13" key="1">
    <citation type="submission" date="2007-07" db="EMBL/GenBank/DDBJ databases">
        <title>Complete sequence of chromosome of Xanthobacter autotrophicus Py2.</title>
        <authorList>
            <consortium name="US DOE Joint Genome Institute"/>
            <person name="Copeland A."/>
            <person name="Lucas S."/>
            <person name="Lapidus A."/>
            <person name="Barry K."/>
            <person name="Glavina del Rio T."/>
            <person name="Hammon N."/>
            <person name="Israni S."/>
            <person name="Dalin E."/>
            <person name="Tice H."/>
            <person name="Pitluck S."/>
            <person name="Sims D."/>
            <person name="Brettin T."/>
            <person name="Bruce D."/>
            <person name="Detter J.C."/>
            <person name="Han C."/>
            <person name="Tapia R."/>
            <person name="Brainard J."/>
            <person name="Schmutz J."/>
            <person name="Larimer F."/>
            <person name="Land M."/>
            <person name="Hauser L."/>
            <person name="Kyrpides N."/>
            <person name="Kim E."/>
            <person name="Ensigns S.A."/>
            <person name="Richardson P."/>
        </authorList>
    </citation>
    <scope>NUCLEOTIDE SEQUENCE [LARGE SCALE GENOMIC DNA]</scope>
    <source>
        <strain evidence="13">ATCC BAA-1158 / Py2</strain>
    </source>
</reference>
<dbReference type="Gene3D" id="1.10.1200.10">
    <property type="entry name" value="ACP-like"/>
    <property type="match status" value="1"/>
</dbReference>
<dbReference type="InterPro" id="IPR013154">
    <property type="entry name" value="ADH-like_N"/>
</dbReference>
<dbReference type="SMART" id="SM00829">
    <property type="entry name" value="PKS_ER"/>
    <property type="match status" value="1"/>
</dbReference>
<dbReference type="InterPro" id="IPR001242">
    <property type="entry name" value="Condensation_dom"/>
</dbReference>
<evidence type="ECO:0000259" key="11">
    <source>
        <dbReference type="PROSITE" id="PS52019"/>
    </source>
</evidence>
<dbReference type="SMART" id="SM00826">
    <property type="entry name" value="PKS_DH"/>
    <property type="match status" value="1"/>
</dbReference>
<evidence type="ECO:0000313" key="12">
    <source>
        <dbReference type="EMBL" id="ABS66261.1"/>
    </source>
</evidence>
<dbReference type="InterPro" id="IPR020843">
    <property type="entry name" value="ER"/>
</dbReference>
<dbReference type="CDD" id="cd19531">
    <property type="entry name" value="LCL_NRPS-like"/>
    <property type="match status" value="1"/>
</dbReference>
<evidence type="ECO:0000256" key="5">
    <source>
        <dbReference type="ARBA" id="ARBA00022832"/>
    </source>
</evidence>
<dbReference type="InterPro" id="IPR032821">
    <property type="entry name" value="PKS_assoc"/>
</dbReference>
<dbReference type="EMBL" id="CP000781">
    <property type="protein sequence ID" value="ABS66261.1"/>
    <property type="molecule type" value="Genomic_DNA"/>
</dbReference>
<dbReference type="InterPro" id="IPR006162">
    <property type="entry name" value="Ppantetheine_attach_site"/>
</dbReference>
<dbReference type="Gene3D" id="3.30.70.3290">
    <property type="match status" value="1"/>
</dbReference>
<dbReference type="InterPro" id="IPR049551">
    <property type="entry name" value="PKS_DH_C"/>
</dbReference>
<sequence>MSNAPVTPALDGIAIIGMSGRFPGSGDIAAFWRALLEGRECITRFTDEELLEAGIPAAVLRQPNYVKAGSYLDAIDQFDAAFFGISPREAELMDPQQRLFLEHAWLALEDAGIVPERFAGEIAVFGGASFSTYGLLHLRAEIGSVGSLETVLGNDKDYLATRVSYKLGLRGPSVSVQTACSTSLTAVAMACDSLLNLQADVALAGGVTVKLPLKSGYLFEDGSILSPDGHCRAFDAKARGTIFGSGVGVVALKRLEDAVADGDPIHAVIRGWGVNNDGDHKVGFSAPSVDGQARVIATALAQAGISPDTISYVEAHGTGTPLGDPIEVRALTRAYGSGARRADKCGIGSVKTNVGHLESAAGITGLIKAALAVKHGVIPPSLNFETPNPEIDFPATPFRVVDQLTPWPAEGHPRRAGVNSFGMGGTNVHMVLEQAPAVPAVAPQLERPEHLIVLSARSAAALRDLARSYAGAVTEAGAGQLGDMAFTAATARRHFPHRLAVTARAAEELAAQLVAFADGGAPDLSGEAAGAAPEVAFLFSGQGSQYAGMGRALYEASPRFRRTLDRCDAILRPLMDRPLLSVLFPAPGDEGLIDETIYTQPALFSLGYALGDLWRSWGVKPSVMLGHSVGEYAAATLAGVFTLEEGLKLIAARGRLMQALPRDGVMMTVFAAEAEVAAAVAPYAADVSIAAVNAPRSTVISGRRAAVEAIAAGFEAKGVKARALTTSHAFHSPLMQPMMAAFRALAESVAYGTLDIPILSNVTGRLETTALASADYWCRHVLAPVRFLDGISAAAARGISLFVEIGPRPVLCALGRETLDGAPGADGRQWLASLRRPGTDWRTLLDSLGRLHVAGVEIDWAGFDADYARRRVRLPGYAFQRRSFWAAPRAGGTAGGKVRGVATGTDHPLLGQRLRQAGTKEVRFEAALNATDPAFLTDHRVFDAVVLPATGYLEMALAGGAHLFATDELTLEDISFKQVMTLPDAGERIVQAVFVPASGKAYSFEIFSGDAAGNEWTLHCSGTVKPAEDDTDLPADDETLDAARRRCDAPVPVASVYENYLKRGLAYGPAFRGIADLAAGEGETLAHIVLPDAARDGADAYRLHPALMDACFQALGAAFGAMNDADTYLPVSLDRLTVRGLVPGDIFSHSRLHGGEGEGVADHVSTLRLFDAQGAVAAEAVGLKSRRITRDVVLPQDAGGIDTWLYDLAWESAETPSGVEGPGVGPWVLLGGDGLARAIAARLDMLGWSALLLPAGEVGRLPELLATGALAGLVDLRALASSDIPLPDAAQRASADLLALIQAMIAAGRTRDLPLVVLTRGAQGGVVPDEAPAGEGVVEGGVAEGLAAAPLWGLVRTVWHEYPDLPATILDLAPEAATDEAAQIAAELTGADGEQQVAYRAGRRFVARLKHHQSTAAQSRLDIPDTPYRIDRTPEGGLDRLLVVPHARRRPQAGEVELEVLGMGLNFRDVLNAMGLYPGEAGPFGGECSGRVLRVGPGVTGLAPGDAVVAMHFGTFASHVTLPAAVVFKVPKGMGVVEAAGLPIVYLTTWYGLHHLAGIKAGDRVLIHSASGGVGIAAIRVAQMVGAEIFATASLHKHDFLRSLGVTHIMNSRDTAFADEIMRLTGGRGVDIVLNSLGGEAIPASLSVVAPGGHFVEIGKRDIWSVDEARALRGDITYSIVNFDITAVEEPELVRALLAEALELMSSGALGQPVTTVYGVEDALDAMAAMQKARHTGKLVLATPAAGARRGDFAADATYLVTGAFGGIGRLVAGWMVERGARTLALVGRRPPDREAEAAIAALRAAGARVEVFAADVGDEAALAQVLAAVDAGMPALRGVIHAAGVLDDGVLTALDPARLESVFAAKVRGAYALHRATAHRPLDLFVLFSSLGSVLGAPGQANYAAANAFLDRLAHARRAKGLPALAINWGGWQDTGMTAGGAVAANLAYGGSIPPAKGLTILGQLMREGAAEVGVAPFDWRLYFEGLPRRLSVLAHVERELEQAAAAAETFAALRTALRGADAARRDGLLLDYLRGVVGRLLRLEGGEVLSEIQPLQELGLDSLVSIQLRNRIRAELEIDLPVAEMMEAGSLAQLVAVAAGKIAPVAGEGAPPPAGIVPLHLAEAPASFAQQRLWFLSRLDPGSAFYTVTFSLFLEGPFEPAAFAHAAAEIVRRHGALRTTFPEVDGAPVQRIRDDLALPLEWVDLSGLSEAERERQMARRVEEESRRTFDLAEGPLFKLTVLQLGAELQRAIVAIHHIVTDGWSAVVFIQELGALYRAFSRGETSPLPELPVQYTDFSVWQRDWLSGPRLAAELDYWRGQLAAPLPVLDLPTDRPRTGAVVHRGGAFTVMLPKDLAEGLKALGRSAGAGLFATLMAGFRILLHRLTEAPDIVIGSLVANRDRPEIEGLIGFFANMVVFRGDLSGDPTVRAALAREAETVRGGLAHQDVPFEKLVEELKPERHAGRNPLCDVILVLQRGVPKPDLDARDLKIGPVWDLDNGTVRFDLEVHVWETDQGLSSSFIYNADLFDAASVEQLERQFAAVLAAMVEAPDLPVSRLPLASAVPDGGDALARTLQQIENLSDAEVDALLREMMDEGVDHTP</sequence>
<proteinExistence type="predicted"/>
<dbReference type="Gene3D" id="3.30.559.10">
    <property type="entry name" value="Chloramphenicol acetyltransferase-like domain"/>
    <property type="match status" value="1"/>
</dbReference>
<dbReference type="HOGENOM" id="CLU_000022_35_2_5"/>
<dbReference type="eggNOG" id="COG1020">
    <property type="taxonomic scope" value="Bacteria"/>
</dbReference>
<dbReference type="Gene3D" id="3.40.366.10">
    <property type="entry name" value="Malonyl-Coenzyme A Acyl Carrier Protein, domain 2"/>
    <property type="match status" value="1"/>
</dbReference>
<keyword evidence="7" id="KW-0511">Multifunctional enzyme</keyword>
<dbReference type="Pfam" id="PF16197">
    <property type="entry name" value="KAsynt_C_assoc"/>
    <property type="match status" value="1"/>
</dbReference>